<gene>
    <name evidence="2" type="ORF">Prudu_018038</name>
</gene>
<name>A0A4Y1RRL7_PRUDU</name>
<dbReference type="EMBL" id="AP019302">
    <property type="protein sequence ID" value="BBH06393.1"/>
    <property type="molecule type" value="Genomic_DNA"/>
</dbReference>
<evidence type="ECO:0000313" key="2">
    <source>
        <dbReference type="EMBL" id="BBH06393.1"/>
    </source>
</evidence>
<protein>
    <submittedName>
        <fullName evidence="2">Uncharacterized protein</fullName>
    </submittedName>
</protein>
<reference evidence="2" key="1">
    <citation type="journal article" date="2019" name="Science">
        <title>Mutation of a bHLH transcription factor allowed almond domestication.</title>
        <authorList>
            <person name="Sanchez-Perez R."/>
            <person name="Pavan S."/>
            <person name="Mazzeo R."/>
            <person name="Moldovan C."/>
            <person name="Aiese Cigliano R."/>
            <person name="Del Cueto J."/>
            <person name="Ricciardi F."/>
            <person name="Lotti C."/>
            <person name="Ricciardi L."/>
            <person name="Dicenta F."/>
            <person name="Lopez-Marques R.L."/>
            <person name="Lindberg Moller B."/>
        </authorList>
    </citation>
    <scope>NUCLEOTIDE SEQUENCE</scope>
</reference>
<sequence length="363" mass="39549">ILGGILNEWVEQTAKKQKKEVSCGESGSRNPHEGHSDLLNWSQTRKQKTATELKFIYKHYFAALQSNFSLSLTPLTFQLLRLAAASTVLRLCSHSAVTLTMGSGDCINELDQCKLPSQKSLEKLDRASALGLQKDAAETPMKLMANGMASLGPITPKADRENGDFTIDFISPPSFLKKPSMVTCLSSNTNRNGDDPFGCCADGSSPRTPVDGVFDPFAPGRDDLALAPRCKKIVSKYRSVVARQLNFDSPVQSSEGEIWTDVESISDEEMFEAVYENLLEVIVSEQTEGVFSECSRKGWDSDDCKTPPPEPLLNGVAESCPGAPLRPSGKSRNIDLGLRKLCQRLACAETSQAREVTHAGISI</sequence>
<dbReference type="PANTHER" id="PTHR36310">
    <property type="entry name" value="CYCLIN-DEPENDENT PROTEIN KINASE INHIBITOR SMR11"/>
    <property type="match status" value="1"/>
</dbReference>
<evidence type="ECO:0000256" key="1">
    <source>
        <dbReference type="SAM" id="MobiDB-lite"/>
    </source>
</evidence>
<feature type="non-terminal residue" evidence="2">
    <location>
        <position position="1"/>
    </location>
</feature>
<accession>A0A4Y1RRL7</accession>
<dbReference type="PANTHER" id="PTHR36310:SF1">
    <property type="entry name" value="CYCLIN-DEPENDENT PROTEIN KINASE INHIBITOR SMR11"/>
    <property type="match status" value="1"/>
</dbReference>
<dbReference type="InterPro" id="IPR038971">
    <property type="entry name" value="SMR11/SMR16"/>
</dbReference>
<feature type="region of interest" description="Disordered" evidence="1">
    <location>
        <begin position="20"/>
        <end position="41"/>
    </location>
</feature>
<organism evidence="2">
    <name type="scientific">Prunus dulcis</name>
    <name type="common">Almond</name>
    <name type="synonym">Amygdalus dulcis</name>
    <dbReference type="NCBI Taxonomy" id="3755"/>
    <lineage>
        <taxon>Eukaryota</taxon>
        <taxon>Viridiplantae</taxon>
        <taxon>Streptophyta</taxon>
        <taxon>Embryophyta</taxon>
        <taxon>Tracheophyta</taxon>
        <taxon>Spermatophyta</taxon>
        <taxon>Magnoliopsida</taxon>
        <taxon>eudicotyledons</taxon>
        <taxon>Gunneridae</taxon>
        <taxon>Pentapetalae</taxon>
        <taxon>rosids</taxon>
        <taxon>fabids</taxon>
        <taxon>Rosales</taxon>
        <taxon>Rosaceae</taxon>
        <taxon>Amygdaloideae</taxon>
        <taxon>Amygdaleae</taxon>
        <taxon>Prunus</taxon>
    </lineage>
</organism>
<proteinExistence type="predicted"/>
<dbReference type="AlphaFoldDB" id="A0A4Y1RRL7"/>